<reference evidence="2" key="1">
    <citation type="journal article" date="2017" name="Genome Biol.">
        <title>Comparative genomics reveals high biological diversity and specific adaptations in the industrially and medically important fungal genus Aspergillus.</title>
        <authorList>
            <person name="de Vries R.P."/>
            <person name="Riley R."/>
            <person name="Wiebenga A."/>
            <person name="Aguilar-Osorio G."/>
            <person name="Amillis S."/>
            <person name="Uchima C.A."/>
            <person name="Anderluh G."/>
            <person name="Asadollahi M."/>
            <person name="Askin M."/>
            <person name="Barry K."/>
            <person name="Battaglia E."/>
            <person name="Bayram O."/>
            <person name="Benocci T."/>
            <person name="Braus-Stromeyer S.A."/>
            <person name="Caldana C."/>
            <person name="Canovas D."/>
            <person name="Cerqueira G.C."/>
            <person name="Chen F."/>
            <person name="Chen W."/>
            <person name="Choi C."/>
            <person name="Clum A."/>
            <person name="Dos Santos R.A."/>
            <person name="Damasio A.R."/>
            <person name="Diallinas G."/>
            <person name="Emri T."/>
            <person name="Fekete E."/>
            <person name="Flipphi M."/>
            <person name="Freyberg S."/>
            <person name="Gallo A."/>
            <person name="Gournas C."/>
            <person name="Habgood R."/>
            <person name="Hainaut M."/>
            <person name="Harispe M.L."/>
            <person name="Henrissat B."/>
            <person name="Hilden K.S."/>
            <person name="Hope R."/>
            <person name="Hossain A."/>
            <person name="Karabika E."/>
            <person name="Karaffa L."/>
            <person name="Karanyi Z."/>
            <person name="Krasevec N."/>
            <person name="Kuo A."/>
            <person name="Kusch H."/>
            <person name="LaButti K."/>
            <person name="Lagendijk E.L."/>
            <person name="Lapidus A."/>
            <person name="Levasseur A."/>
            <person name="Lindquist E."/>
            <person name="Lipzen A."/>
            <person name="Logrieco A.F."/>
            <person name="MacCabe A."/>
            <person name="Maekelae M.R."/>
            <person name="Malavazi I."/>
            <person name="Melin P."/>
            <person name="Meyer V."/>
            <person name="Mielnichuk N."/>
            <person name="Miskei M."/>
            <person name="Molnar A.P."/>
            <person name="Mule G."/>
            <person name="Ngan C.Y."/>
            <person name="Orejas M."/>
            <person name="Orosz E."/>
            <person name="Ouedraogo J.P."/>
            <person name="Overkamp K.M."/>
            <person name="Park H.-S."/>
            <person name="Perrone G."/>
            <person name="Piumi F."/>
            <person name="Punt P.J."/>
            <person name="Ram A.F."/>
            <person name="Ramon A."/>
            <person name="Rauscher S."/>
            <person name="Record E."/>
            <person name="Riano-Pachon D.M."/>
            <person name="Robert V."/>
            <person name="Roehrig J."/>
            <person name="Ruller R."/>
            <person name="Salamov A."/>
            <person name="Salih N.S."/>
            <person name="Samson R.A."/>
            <person name="Sandor E."/>
            <person name="Sanguinetti M."/>
            <person name="Schuetze T."/>
            <person name="Sepcic K."/>
            <person name="Shelest E."/>
            <person name="Sherlock G."/>
            <person name="Sophianopoulou V."/>
            <person name="Squina F.M."/>
            <person name="Sun H."/>
            <person name="Susca A."/>
            <person name="Todd R.B."/>
            <person name="Tsang A."/>
            <person name="Unkles S.E."/>
            <person name="van de Wiele N."/>
            <person name="van Rossen-Uffink D."/>
            <person name="Oliveira J.V."/>
            <person name="Vesth T.C."/>
            <person name="Visser J."/>
            <person name="Yu J.-H."/>
            <person name="Zhou M."/>
            <person name="Andersen M.R."/>
            <person name="Archer D.B."/>
            <person name="Baker S.E."/>
            <person name="Benoit I."/>
            <person name="Brakhage A.A."/>
            <person name="Braus G.H."/>
            <person name="Fischer R."/>
            <person name="Frisvad J.C."/>
            <person name="Goldman G.H."/>
            <person name="Houbraken J."/>
            <person name="Oakley B."/>
            <person name="Pocsi I."/>
            <person name="Scazzocchio C."/>
            <person name="Seiboth B."/>
            <person name="vanKuyk P.A."/>
            <person name="Wortman J."/>
            <person name="Dyer P.S."/>
            <person name="Grigoriev I.V."/>
        </authorList>
    </citation>
    <scope>NUCLEOTIDE SEQUENCE [LARGE SCALE GENOMIC DNA]</scope>
    <source>
        <strain evidence="2">CBS 506.65</strain>
    </source>
</reference>
<protein>
    <submittedName>
        <fullName evidence="1">Uncharacterized protein</fullName>
    </submittedName>
</protein>
<gene>
    <name evidence="1" type="ORF">ASPZODRAFT_1625336</name>
</gene>
<dbReference type="GeneID" id="34613046"/>
<dbReference type="RefSeq" id="XP_022583081.1">
    <property type="nucleotide sequence ID" value="XM_022726582.1"/>
</dbReference>
<accession>A0A1L9SN93</accession>
<organism evidence="1 2">
    <name type="scientific">Penicilliopsis zonata CBS 506.65</name>
    <dbReference type="NCBI Taxonomy" id="1073090"/>
    <lineage>
        <taxon>Eukaryota</taxon>
        <taxon>Fungi</taxon>
        <taxon>Dikarya</taxon>
        <taxon>Ascomycota</taxon>
        <taxon>Pezizomycotina</taxon>
        <taxon>Eurotiomycetes</taxon>
        <taxon>Eurotiomycetidae</taxon>
        <taxon>Eurotiales</taxon>
        <taxon>Aspergillaceae</taxon>
        <taxon>Penicilliopsis</taxon>
    </lineage>
</organism>
<evidence type="ECO:0000313" key="2">
    <source>
        <dbReference type="Proteomes" id="UP000184188"/>
    </source>
</evidence>
<sequence>MPIPSFHKPESVWNRTNLRSSCQKIRLTRVKRGALVTGHSTHHHLPYLFSSQSRFYHSKSSNNASDQEIDPDGATSTVSYSSAASWLSPPRADVSECNKACSVDFRVHLPRKSSLILSCLNDPCLLRISPHSCHRTWDDYRSWSTAWVRNHRRHETITARGWSSREWLNIKL</sequence>
<keyword evidence="2" id="KW-1185">Reference proteome</keyword>
<dbReference type="Proteomes" id="UP000184188">
    <property type="component" value="Unassembled WGS sequence"/>
</dbReference>
<dbReference type="EMBL" id="KV878339">
    <property type="protein sequence ID" value="OJJ48571.1"/>
    <property type="molecule type" value="Genomic_DNA"/>
</dbReference>
<proteinExistence type="predicted"/>
<evidence type="ECO:0000313" key="1">
    <source>
        <dbReference type="EMBL" id="OJJ48571.1"/>
    </source>
</evidence>
<dbReference type="AlphaFoldDB" id="A0A1L9SN93"/>
<name>A0A1L9SN93_9EURO</name>
<dbReference type="VEuPathDB" id="FungiDB:ASPZODRAFT_1625336"/>